<keyword evidence="4" id="KW-1185">Reference proteome</keyword>
<evidence type="ECO:0000256" key="1">
    <source>
        <dbReference type="ARBA" id="ARBA00008791"/>
    </source>
</evidence>
<dbReference type="PANTHER" id="PTHR46268">
    <property type="entry name" value="STRESS RESPONSE PROTEIN NHAX"/>
    <property type="match status" value="1"/>
</dbReference>
<dbReference type="Pfam" id="PF00582">
    <property type="entry name" value="Usp"/>
    <property type="match status" value="2"/>
</dbReference>
<gene>
    <name evidence="3" type="ORF">A3Q41_01833</name>
</gene>
<feature type="domain" description="UspA" evidence="2">
    <location>
        <begin position="155"/>
        <end position="292"/>
    </location>
</feature>
<organism evidence="3 4">
    <name type="scientific">Rhodococcoides fascians</name>
    <name type="common">Rhodococcus fascians</name>
    <dbReference type="NCBI Taxonomy" id="1828"/>
    <lineage>
        <taxon>Bacteria</taxon>
        <taxon>Bacillati</taxon>
        <taxon>Actinomycetota</taxon>
        <taxon>Actinomycetes</taxon>
        <taxon>Mycobacteriales</taxon>
        <taxon>Nocardiaceae</taxon>
        <taxon>Rhodococcoides</taxon>
    </lineage>
</organism>
<dbReference type="PRINTS" id="PR01438">
    <property type="entry name" value="UNVRSLSTRESS"/>
</dbReference>
<dbReference type="Proteomes" id="UP000076038">
    <property type="component" value="Chromosome"/>
</dbReference>
<dbReference type="InterPro" id="IPR006016">
    <property type="entry name" value="UspA"/>
</dbReference>
<dbReference type="InterPro" id="IPR006015">
    <property type="entry name" value="Universal_stress_UspA"/>
</dbReference>
<dbReference type="SUPFAM" id="SSF52402">
    <property type="entry name" value="Adenine nucleotide alpha hydrolases-like"/>
    <property type="match status" value="2"/>
</dbReference>
<dbReference type="CDD" id="cd00293">
    <property type="entry name" value="USP-like"/>
    <property type="match status" value="1"/>
</dbReference>
<evidence type="ECO:0000259" key="2">
    <source>
        <dbReference type="Pfam" id="PF00582"/>
    </source>
</evidence>
<dbReference type="KEGG" id="rhs:A3Q41_01833"/>
<proteinExistence type="inferred from homology"/>
<name>A0A143QK13_RHOFA</name>
<protein>
    <submittedName>
        <fullName evidence="3">Universal stress protein</fullName>
    </submittedName>
</protein>
<dbReference type="RefSeq" id="WP_048318215.1">
    <property type="nucleotide sequence ID" value="NZ_CP015220.1"/>
</dbReference>
<evidence type="ECO:0000313" key="4">
    <source>
        <dbReference type="Proteomes" id="UP000076038"/>
    </source>
</evidence>
<evidence type="ECO:0000313" key="3">
    <source>
        <dbReference type="EMBL" id="AMY23136.1"/>
    </source>
</evidence>
<reference evidence="4" key="2">
    <citation type="submission" date="2016-04" db="EMBL/GenBank/DDBJ databases">
        <title>Complete Genome and Plasmid Sequences for Rhodococcus fascians D188 and Draft Sequences for Rhodococcus spp. Isolates PBTS 1 and PBTS 2.</title>
        <authorList>
            <person name="Stamer R."/>
            <person name="Vereecke D."/>
            <person name="Zhang Y."/>
            <person name="Schilkey F."/>
            <person name="Devitt N."/>
            <person name="Randall J."/>
        </authorList>
    </citation>
    <scope>NUCLEOTIDE SEQUENCE [LARGE SCALE GENOMIC DNA]</scope>
    <source>
        <strain evidence="4">PBTS2</strain>
    </source>
</reference>
<comment type="similarity">
    <text evidence="1">Belongs to the universal stress protein A family.</text>
</comment>
<dbReference type="Gene3D" id="3.40.50.620">
    <property type="entry name" value="HUPs"/>
    <property type="match status" value="2"/>
</dbReference>
<dbReference type="EMBL" id="CP015220">
    <property type="protein sequence ID" value="AMY23136.1"/>
    <property type="molecule type" value="Genomic_DNA"/>
</dbReference>
<accession>A0A143QK13</accession>
<reference evidence="3 4" key="1">
    <citation type="journal article" date="2016" name="Genome Announc.">
        <title>Complete Genome and Plasmid Sequences for Rhodococcus fascians D188 and Draft Sequences for Rhodococcus Isolates PBTS 1 and PBTS 2.</title>
        <authorList>
            <person name="Stamler R.A."/>
            <person name="Vereecke D."/>
            <person name="Zhang Y."/>
            <person name="Schilkey F."/>
            <person name="Devitt N."/>
            <person name="Randall J.J."/>
        </authorList>
    </citation>
    <scope>NUCLEOTIDE SEQUENCE [LARGE SCALE GENOMIC DNA]</scope>
    <source>
        <strain evidence="3 4">PBTS2</strain>
    </source>
</reference>
<dbReference type="InterPro" id="IPR014729">
    <property type="entry name" value="Rossmann-like_a/b/a_fold"/>
</dbReference>
<dbReference type="AlphaFoldDB" id="A0A143QK13"/>
<dbReference type="PANTHER" id="PTHR46268:SF6">
    <property type="entry name" value="UNIVERSAL STRESS PROTEIN UP12"/>
    <property type="match status" value="1"/>
</dbReference>
<dbReference type="PATRIC" id="fig|1653479.3.peg.1853"/>
<sequence length="292" mass="30730">MSNSTARTLPIVVGIDGSAEAEAAARWAGTYADKVHATVRLVHAVPVGDWYGSAAFVDGGALERDLRAMGRKHLVRAEGEVHAAAPGVSVDTVSVDGTIVSYVADVGADMVVLGSRKSSAIRDLTLGSNTLRVMTHAKCPVLLLRNENDKADVVRPIVVGIDGSEQSDRALGAALEMADNLGAPVIAVNYWGFAAQAGIGMSAGYIDWQAVQEDEKRWLETHVEKMHEKYPAVQLTTVSAQSSPTRGLRALSASASMLVVGCRGRGALRGAILGSVSQNLVHHAECSVLIVR</sequence>
<feature type="domain" description="UspA" evidence="2">
    <location>
        <begin position="10"/>
        <end position="145"/>
    </location>
</feature>